<dbReference type="PANTHER" id="PTHR12245:SF11">
    <property type="entry name" value="PROTEIN GUSTAVUS"/>
    <property type="match status" value="1"/>
</dbReference>
<dbReference type="InterPro" id="IPR003877">
    <property type="entry name" value="SPRY_dom"/>
</dbReference>
<dbReference type="InterPro" id="IPR013320">
    <property type="entry name" value="ConA-like_dom_sf"/>
</dbReference>
<feature type="compositionally biased region" description="Basic and acidic residues" evidence="4">
    <location>
        <begin position="7"/>
        <end position="21"/>
    </location>
</feature>
<dbReference type="Pfam" id="PF00622">
    <property type="entry name" value="SPRY"/>
    <property type="match status" value="1"/>
</dbReference>
<dbReference type="FunFam" id="2.60.120.920:FF:000007">
    <property type="entry name" value="SPRY domain-containing SOCS box protein 1"/>
    <property type="match status" value="1"/>
</dbReference>
<dbReference type="STRING" id="131310.A0A0N4Z300"/>
<dbReference type="InterPro" id="IPR043136">
    <property type="entry name" value="B30.2/SPRY_sf"/>
</dbReference>
<organism evidence="8 9">
    <name type="scientific">Parastrongyloides trichosuri</name>
    <name type="common">Possum-specific nematode worm</name>
    <dbReference type="NCBI Taxonomy" id="131310"/>
    <lineage>
        <taxon>Eukaryota</taxon>
        <taxon>Metazoa</taxon>
        <taxon>Ecdysozoa</taxon>
        <taxon>Nematoda</taxon>
        <taxon>Chromadorea</taxon>
        <taxon>Rhabditida</taxon>
        <taxon>Tylenchina</taxon>
        <taxon>Panagrolaimomorpha</taxon>
        <taxon>Strongyloidoidea</taxon>
        <taxon>Strongyloididae</taxon>
        <taxon>Parastrongyloides</taxon>
    </lineage>
</organism>
<dbReference type="SMART" id="SM00449">
    <property type="entry name" value="SPRY"/>
    <property type="match status" value="1"/>
</dbReference>
<dbReference type="PANTHER" id="PTHR12245">
    <property type="entry name" value="SPRY DOMAIN CONTAINING SOCS BOX PROTEIN"/>
    <property type="match status" value="1"/>
</dbReference>
<dbReference type="InterPro" id="IPR008978">
    <property type="entry name" value="HSP20-like_chaperone"/>
</dbReference>
<dbReference type="GO" id="GO:0019005">
    <property type="term" value="C:SCF ubiquitin ligase complex"/>
    <property type="evidence" value="ECO:0007669"/>
    <property type="project" value="TreeGrafter"/>
</dbReference>
<name>A0A0N4Z300_PARTI</name>
<dbReference type="CDD" id="cd03716">
    <property type="entry name" value="SOCS_ASB_like"/>
    <property type="match status" value="1"/>
</dbReference>
<dbReference type="PROSITE" id="PS01031">
    <property type="entry name" value="SHSP"/>
    <property type="match status" value="1"/>
</dbReference>
<dbReference type="InterPro" id="IPR001496">
    <property type="entry name" value="SOCS_box"/>
</dbReference>
<proteinExistence type="inferred from homology"/>
<dbReference type="Gene3D" id="2.60.40.790">
    <property type="match status" value="1"/>
</dbReference>
<dbReference type="PROSITE" id="PS50225">
    <property type="entry name" value="SOCS"/>
    <property type="match status" value="1"/>
</dbReference>
<dbReference type="SUPFAM" id="SSF49899">
    <property type="entry name" value="Concanavalin A-like lectins/glucanases"/>
    <property type="match status" value="1"/>
</dbReference>
<feature type="domain" description="SOCS box" evidence="7">
    <location>
        <begin position="292"/>
        <end position="347"/>
    </location>
</feature>
<reference evidence="9" key="1">
    <citation type="submission" date="2017-02" db="UniProtKB">
        <authorList>
            <consortium name="WormBaseParasite"/>
        </authorList>
    </citation>
    <scope>IDENTIFICATION</scope>
</reference>
<dbReference type="SMART" id="SM00969">
    <property type="entry name" value="SOCS_box"/>
    <property type="match status" value="1"/>
</dbReference>
<comment type="similarity">
    <text evidence="2 3">Belongs to the small heat shock protein (HSP20) family.</text>
</comment>
<dbReference type="SUPFAM" id="SSF49764">
    <property type="entry name" value="HSP20-like chaperones"/>
    <property type="match status" value="1"/>
</dbReference>
<dbReference type="Gene3D" id="1.10.750.20">
    <property type="entry name" value="SOCS box"/>
    <property type="match status" value="1"/>
</dbReference>
<evidence type="ECO:0000259" key="5">
    <source>
        <dbReference type="PROSITE" id="PS01031"/>
    </source>
</evidence>
<evidence type="ECO:0000256" key="3">
    <source>
        <dbReference type="RuleBase" id="RU003616"/>
    </source>
</evidence>
<dbReference type="CDD" id="cd06526">
    <property type="entry name" value="metazoan_ACD"/>
    <property type="match status" value="1"/>
</dbReference>
<dbReference type="GO" id="GO:0043161">
    <property type="term" value="P:proteasome-mediated ubiquitin-dependent protein catabolic process"/>
    <property type="evidence" value="ECO:0007669"/>
    <property type="project" value="TreeGrafter"/>
</dbReference>
<dbReference type="CDD" id="cd12906">
    <property type="entry name" value="SPRY_SOCS1-2-4"/>
    <property type="match status" value="1"/>
</dbReference>
<evidence type="ECO:0000313" key="8">
    <source>
        <dbReference type="Proteomes" id="UP000038045"/>
    </source>
</evidence>
<dbReference type="InterPro" id="IPR002068">
    <property type="entry name" value="A-crystallin/Hsp20_dom"/>
</dbReference>
<feature type="domain" description="B30.2/SPRY" evidence="6">
    <location>
        <begin position="99"/>
        <end position="302"/>
    </location>
</feature>
<feature type="domain" description="SHSP" evidence="5">
    <location>
        <begin position="410"/>
        <end position="519"/>
    </location>
</feature>
<dbReference type="Gene3D" id="2.60.120.920">
    <property type="match status" value="1"/>
</dbReference>
<comment type="similarity">
    <text evidence="1">Belongs to the SPSB family.</text>
</comment>
<sequence length="520" mass="59043">MMGQRASIEDHEGQRMENDREGHLEEAADRFLNGYLENRPMTHHRFSQVRNSLMEFARQSPGYRGPITRSRTKAKRDNRTRSPSYPNEQEEFYYADECCPKKFEYIMDSEPLDQKVMEDHAWNPNDRSLNIFVKDDDPLTLHRHPVAQSTDCIRGKVGFSHGFHVWKITWPHRQRGTHAVIGVATKEARLHAVGYTSLIGSTPDSYGWDIVRLKCSHDARRKEQWDYPSEEYGHVNVTGESYTVPESVYCILDMDEGYMAFATDDEYLGVAFRGLRGKTLYPIVSAVWGHCEITIKYMGGFAPEAPSLMSTCRRTIRSHLGRRCIKNIYNLDLPKSCIDYLLYNTTVEESMTNVQSHSTFNRTYERKVIEEGTKGSPITSTSILSGIPVMSAIPASFHIQPHGLINSQHLNFGGINTSSLFSTSDNHLEVVLDISEYGADNIEISISNNYIVVKASHPEKEDQMGLISRSFTRKFHLPANVKPDAVESNVTGDGKLHIKAFAPKDQNKGETKTIPIKIND</sequence>
<dbReference type="Pfam" id="PF07525">
    <property type="entry name" value="SOCS_box"/>
    <property type="match status" value="1"/>
</dbReference>
<accession>A0A0N4Z300</accession>
<dbReference type="WBParaSite" id="PTRK_0000128200.1">
    <property type="protein sequence ID" value="PTRK_0000128200.1"/>
    <property type="gene ID" value="PTRK_0000128200"/>
</dbReference>
<protein>
    <submittedName>
        <fullName evidence="9">SHSP domain-containing protein</fullName>
    </submittedName>
</protein>
<dbReference type="AlphaFoldDB" id="A0A0N4Z300"/>
<evidence type="ECO:0000313" key="9">
    <source>
        <dbReference type="WBParaSite" id="PTRK_0000128200.1"/>
    </source>
</evidence>
<dbReference type="InterPro" id="IPR001870">
    <property type="entry name" value="B30.2/SPRY"/>
</dbReference>
<dbReference type="InterPro" id="IPR050672">
    <property type="entry name" value="FBXO45-Fsn/SPSB_families"/>
</dbReference>
<evidence type="ECO:0000259" key="6">
    <source>
        <dbReference type="PROSITE" id="PS50188"/>
    </source>
</evidence>
<evidence type="ECO:0000259" key="7">
    <source>
        <dbReference type="PROSITE" id="PS50225"/>
    </source>
</evidence>
<evidence type="ECO:0000256" key="1">
    <source>
        <dbReference type="ARBA" id="ARBA00010910"/>
    </source>
</evidence>
<evidence type="ECO:0000256" key="4">
    <source>
        <dbReference type="SAM" id="MobiDB-lite"/>
    </source>
</evidence>
<dbReference type="GO" id="GO:0005737">
    <property type="term" value="C:cytoplasm"/>
    <property type="evidence" value="ECO:0007669"/>
    <property type="project" value="UniProtKB-ARBA"/>
</dbReference>
<evidence type="ECO:0000256" key="2">
    <source>
        <dbReference type="PROSITE-ProRule" id="PRU00285"/>
    </source>
</evidence>
<feature type="region of interest" description="Disordered" evidence="4">
    <location>
        <begin position="57"/>
        <end position="87"/>
    </location>
</feature>
<dbReference type="PROSITE" id="PS50188">
    <property type="entry name" value="B302_SPRY"/>
    <property type="match status" value="1"/>
</dbReference>
<dbReference type="Proteomes" id="UP000038045">
    <property type="component" value="Unplaced"/>
</dbReference>
<dbReference type="Pfam" id="PF00011">
    <property type="entry name" value="HSP20"/>
    <property type="match status" value="1"/>
</dbReference>
<feature type="region of interest" description="Disordered" evidence="4">
    <location>
        <begin position="1"/>
        <end position="21"/>
    </location>
</feature>
<keyword evidence="8" id="KW-1185">Reference proteome</keyword>